<accession>A0A6I4VPT3</accession>
<evidence type="ECO:0000313" key="18">
    <source>
        <dbReference type="Proteomes" id="UP000430692"/>
    </source>
</evidence>
<comment type="catalytic activity">
    <reaction evidence="10">
        <text>malonyl-[ACP] + acetyl-CoA + H(+) = 3-oxobutanoyl-[ACP] + CO2 + CoA</text>
        <dbReference type="Rhea" id="RHEA:12080"/>
        <dbReference type="Rhea" id="RHEA-COMP:9623"/>
        <dbReference type="Rhea" id="RHEA-COMP:9625"/>
        <dbReference type="ChEBI" id="CHEBI:15378"/>
        <dbReference type="ChEBI" id="CHEBI:16526"/>
        <dbReference type="ChEBI" id="CHEBI:57287"/>
        <dbReference type="ChEBI" id="CHEBI:57288"/>
        <dbReference type="ChEBI" id="CHEBI:78449"/>
        <dbReference type="ChEBI" id="CHEBI:78450"/>
        <dbReference type="EC" id="2.3.1.180"/>
    </reaction>
    <physiologicalReaction direction="left-to-right" evidence="10">
        <dbReference type="Rhea" id="RHEA:12081"/>
    </physiologicalReaction>
</comment>
<feature type="active site" evidence="14">
    <location>
        <position position="115"/>
    </location>
</feature>
<dbReference type="GO" id="GO:0033818">
    <property type="term" value="F:beta-ketoacyl-acyl-carrier-protein synthase III activity"/>
    <property type="evidence" value="ECO:0007669"/>
    <property type="project" value="UniProtKB-UniRule"/>
</dbReference>
<comment type="similarity">
    <text evidence="2 14">Belongs to the thiolase-like superfamily. FabH family.</text>
</comment>
<evidence type="ECO:0000256" key="3">
    <source>
        <dbReference type="ARBA" id="ARBA00022490"/>
    </source>
</evidence>
<feature type="domain" description="Beta-ketoacyl-[acyl-carrier-protein] synthase III C-terminal" evidence="15">
    <location>
        <begin position="237"/>
        <end position="325"/>
    </location>
</feature>
<keyword evidence="4 14" id="KW-0444">Lipid biosynthesis</keyword>
<evidence type="ECO:0000256" key="9">
    <source>
        <dbReference type="ARBA" id="ARBA00023315"/>
    </source>
</evidence>
<evidence type="ECO:0000256" key="11">
    <source>
        <dbReference type="ARBA" id="ARBA00052407"/>
    </source>
</evidence>
<evidence type="ECO:0000256" key="13">
    <source>
        <dbReference type="ARBA" id="ARBA00052985"/>
    </source>
</evidence>
<dbReference type="GO" id="GO:0044550">
    <property type="term" value="P:secondary metabolite biosynthetic process"/>
    <property type="evidence" value="ECO:0007669"/>
    <property type="project" value="TreeGrafter"/>
</dbReference>
<keyword evidence="9 14" id="KW-0012">Acyltransferase</keyword>
<evidence type="ECO:0000256" key="10">
    <source>
        <dbReference type="ARBA" id="ARBA00051096"/>
    </source>
</evidence>
<organism evidence="17 18">
    <name type="scientific">Shimazuella alba</name>
    <dbReference type="NCBI Taxonomy" id="2690964"/>
    <lineage>
        <taxon>Bacteria</taxon>
        <taxon>Bacillati</taxon>
        <taxon>Bacillota</taxon>
        <taxon>Bacilli</taxon>
        <taxon>Bacillales</taxon>
        <taxon>Thermoactinomycetaceae</taxon>
        <taxon>Shimazuella</taxon>
    </lineage>
</organism>
<evidence type="ECO:0000256" key="4">
    <source>
        <dbReference type="ARBA" id="ARBA00022516"/>
    </source>
</evidence>
<protein>
    <recommendedName>
        <fullName evidence="14">Beta-ketoacyl-[acyl-carrier-protein] synthase III</fullName>
        <shortName evidence="14">Beta-ketoacyl-ACP synthase III</shortName>
        <shortName evidence="14">KAS III</shortName>
        <ecNumber evidence="14">2.3.1.180</ecNumber>
    </recommendedName>
    <alternativeName>
        <fullName evidence="14">3-oxoacyl-[acyl-carrier-protein] synthase 3</fullName>
    </alternativeName>
    <alternativeName>
        <fullName evidence="14">3-oxoacyl-[acyl-carrier-protein] synthase III</fullName>
    </alternativeName>
</protein>
<feature type="domain" description="Beta-ketoacyl-[acyl-carrier-protein] synthase III N-terminal" evidence="16">
    <location>
        <begin position="109"/>
        <end position="187"/>
    </location>
</feature>
<dbReference type="HAMAP" id="MF_01815">
    <property type="entry name" value="FabH"/>
    <property type="match status" value="1"/>
</dbReference>
<name>A0A6I4VPT3_9BACL</name>
<dbReference type="RefSeq" id="WP_160799433.1">
    <property type="nucleotide sequence ID" value="NZ_WUUL01000001.1"/>
</dbReference>
<dbReference type="PANTHER" id="PTHR34069">
    <property type="entry name" value="3-OXOACYL-[ACYL-CARRIER-PROTEIN] SYNTHASE 3"/>
    <property type="match status" value="1"/>
</dbReference>
<dbReference type="InterPro" id="IPR004655">
    <property type="entry name" value="FabH"/>
</dbReference>
<comment type="subunit">
    <text evidence="14">Homodimer.</text>
</comment>
<dbReference type="Pfam" id="PF08541">
    <property type="entry name" value="ACP_syn_III_C"/>
    <property type="match status" value="1"/>
</dbReference>
<comment type="pathway">
    <text evidence="1 14">Lipid metabolism; fatty acid biosynthesis.</text>
</comment>
<dbReference type="SUPFAM" id="SSF53901">
    <property type="entry name" value="Thiolase-like"/>
    <property type="match status" value="1"/>
</dbReference>
<evidence type="ECO:0000259" key="15">
    <source>
        <dbReference type="Pfam" id="PF08541"/>
    </source>
</evidence>
<dbReference type="FunFam" id="3.40.47.10:FF:000004">
    <property type="entry name" value="3-oxoacyl-[acyl-carrier-protein] synthase 3"/>
    <property type="match status" value="1"/>
</dbReference>
<comment type="catalytic activity">
    <reaction evidence="12">
        <text>2-methylpropanoyl-CoA + malonyl-[ACP] + H(+) = 4-methyl-3-oxopentanoyl-[ACP] + CO2 + CoA</text>
        <dbReference type="Rhea" id="RHEA:42268"/>
        <dbReference type="Rhea" id="RHEA-COMP:9623"/>
        <dbReference type="Rhea" id="RHEA-COMP:9940"/>
        <dbReference type="ChEBI" id="CHEBI:15378"/>
        <dbReference type="ChEBI" id="CHEBI:16526"/>
        <dbReference type="ChEBI" id="CHEBI:57287"/>
        <dbReference type="ChEBI" id="CHEBI:57338"/>
        <dbReference type="ChEBI" id="CHEBI:78449"/>
        <dbReference type="ChEBI" id="CHEBI:78820"/>
        <dbReference type="EC" id="2.3.1.300"/>
    </reaction>
    <physiologicalReaction direction="left-to-right" evidence="12">
        <dbReference type="Rhea" id="RHEA:42269"/>
    </physiologicalReaction>
</comment>
<comment type="caution">
    <text evidence="17">The sequence shown here is derived from an EMBL/GenBank/DDBJ whole genome shotgun (WGS) entry which is preliminary data.</text>
</comment>
<comment type="domain">
    <text evidence="14">The last Arg residue of the ACP-binding site is essential for the weak association between ACP/AcpP and FabH.</text>
</comment>
<evidence type="ECO:0000259" key="16">
    <source>
        <dbReference type="Pfam" id="PF08545"/>
    </source>
</evidence>
<dbReference type="NCBIfam" id="TIGR00747">
    <property type="entry name" value="fabH"/>
    <property type="match status" value="1"/>
</dbReference>
<evidence type="ECO:0000256" key="12">
    <source>
        <dbReference type="ARBA" id="ARBA00052467"/>
    </source>
</evidence>
<gene>
    <name evidence="14 17" type="primary">fabH</name>
    <name evidence="17" type="ORF">GSM42_01290</name>
</gene>
<dbReference type="InterPro" id="IPR016039">
    <property type="entry name" value="Thiolase-like"/>
</dbReference>
<evidence type="ECO:0000256" key="5">
    <source>
        <dbReference type="ARBA" id="ARBA00022679"/>
    </source>
</evidence>
<dbReference type="EC" id="2.3.1.180" evidence="14"/>
<sequence>MLLSNAKVSALGSYLPGRKMSNNDLSKIVETNDEWIRRRTGMKERRIAEDNQFTSDLAVKAIENLIENFHIEIKSIDMIIVATSTADHLFPSVASQIQNYFSIPYCGSMDVSAACAGFTYALNVANGLVSTNQCKKALVVGAETMSKIVDYEDRTTCVLFGDGAGVALVEQESTNPSFIHTEHGTQGNAGQYLYVSNVANTIGDEKIKKEKKIVQNGREVFKLAVSTMSNTIPSFIKKAGYEIEDINWFVPHSANLRIIQAICSRIGLQEDVVLFSGEYYGNTSSASIPLCLTDAFHQGKLKKGDLVLLSGFGGGFVYSHSLLRWSI</sequence>
<dbReference type="GO" id="GO:0005737">
    <property type="term" value="C:cytoplasm"/>
    <property type="evidence" value="ECO:0007669"/>
    <property type="project" value="UniProtKB-SubCell"/>
</dbReference>
<feature type="active site" evidence="14">
    <location>
        <position position="252"/>
    </location>
</feature>
<dbReference type="GO" id="GO:0004315">
    <property type="term" value="F:3-oxoacyl-[acyl-carrier-protein] synthase activity"/>
    <property type="evidence" value="ECO:0007669"/>
    <property type="project" value="InterPro"/>
</dbReference>
<evidence type="ECO:0000256" key="2">
    <source>
        <dbReference type="ARBA" id="ARBA00008642"/>
    </source>
</evidence>
<keyword evidence="18" id="KW-1185">Reference proteome</keyword>
<comment type="catalytic activity">
    <reaction evidence="11">
        <text>(2S)-2-methylbutanoyl-CoA + malonyl-[ACP] + H(+) = (4S)-4-methyl-3-oxohexanoyl-[ACP] + CO2 + CoA</text>
        <dbReference type="Rhea" id="RHEA:42276"/>
        <dbReference type="Rhea" id="RHEA-COMP:9623"/>
        <dbReference type="Rhea" id="RHEA-COMP:17148"/>
        <dbReference type="ChEBI" id="CHEBI:15378"/>
        <dbReference type="ChEBI" id="CHEBI:16526"/>
        <dbReference type="ChEBI" id="CHEBI:57287"/>
        <dbReference type="ChEBI" id="CHEBI:78449"/>
        <dbReference type="ChEBI" id="CHEBI:88166"/>
        <dbReference type="ChEBI" id="CHEBI:167462"/>
        <dbReference type="EC" id="2.3.1.300"/>
    </reaction>
    <physiologicalReaction direction="left-to-right" evidence="11">
        <dbReference type="Rhea" id="RHEA:42277"/>
    </physiologicalReaction>
</comment>
<dbReference type="NCBIfam" id="NF006829">
    <property type="entry name" value="PRK09352.1"/>
    <property type="match status" value="1"/>
</dbReference>
<dbReference type="InterPro" id="IPR013747">
    <property type="entry name" value="ACP_syn_III_C"/>
</dbReference>
<comment type="catalytic activity">
    <reaction evidence="13">
        <text>3-methylbutanoyl-CoA + malonyl-[ACP] + H(+) = 5-methyl-3-oxohexanoyl-[ACP] + CO2 + CoA</text>
        <dbReference type="Rhea" id="RHEA:42272"/>
        <dbReference type="Rhea" id="RHEA-COMP:9623"/>
        <dbReference type="Rhea" id="RHEA-COMP:9941"/>
        <dbReference type="ChEBI" id="CHEBI:15378"/>
        <dbReference type="ChEBI" id="CHEBI:16526"/>
        <dbReference type="ChEBI" id="CHEBI:57287"/>
        <dbReference type="ChEBI" id="CHEBI:57345"/>
        <dbReference type="ChEBI" id="CHEBI:78449"/>
        <dbReference type="ChEBI" id="CHEBI:78822"/>
        <dbReference type="EC" id="2.3.1.300"/>
    </reaction>
    <physiologicalReaction direction="left-to-right" evidence="13">
        <dbReference type="Rhea" id="RHEA:42273"/>
    </physiologicalReaction>
</comment>
<keyword evidence="5 14" id="KW-0808">Transferase</keyword>
<dbReference type="GO" id="GO:0006633">
    <property type="term" value="P:fatty acid biosynthetic process"/>
    <property type="evidence" value="ECO:0007669"/>
    <property type="project" value="UniProtKB-UniRule"/>
</dbReference>
<dbReference type="EMBL" id="WUUL01000001">
    <property type="protein sequence ID" value="MXQ52408.1"/>
    <property type="molecule type" value="Genomic_DNA"/>
</dbReference>
<keyword evidence="7 14" id="KW-0443">Lipid metabolism</keyword>
<comment type="subcellular location">
    <subcellularLocation>
        <location evidence="14">Cytoplasm</location>
    </subcellularLocation>
</comment>
<dbReference type="Proteomes" id="UP000430692">
    <property type="component" value="Unassembled WGS sequence"/>
</dbReference>
<dbReference type="AlphaFoldDB" id="A0A6I4VPT3"/>
<proteinExistence type="inferred from homology"/>
<dbReference type="Gene3D" id="3.40.47.10">
    <property type="match status" value="1"/>
</dbReference>
<dbReference type="Pfam" id="PF08545">
    <property type="entry name" value="ACP_syn_III"/>
    <property type="match status" value="1"/>
</dbReference>
<evidence type="ECO:0000256" key="6">
    <source>
        <dbReference type="ARBA" id="ARBA00022832"/>
    </source>
</evidence>
<evidence type="ECO:0000256" key="7">
    <source>
        <dbReference type="ARBA" id="ARBA00023098"/>
    </source>
</evidence>
<dbReference type="PANTHER" id="PTHR34069:SF2">
    <property type="entry name" value="BETA-KETOACYL-[ACYL-CARRIER-PROTEIN] SYNTHASE III"/>
    <property type="match status" value="1"/>
</dbReference>
<keyword evidence="3 14" id="KW-0963">Cytoplasm</keyword>
<evidence type="ECO:0000256" key="1">
    <source>
        <dbReference type="ARBA" id="ARBA00005194"/>
    </source>
</evidence>
<dbReference type="CDD" id="cd00830">
    <property type="entry name" value="KAS_III"/>
    <property type="match status" value="1"/>
</dbReference>
<evidence type="ECO:0000256" key="14">
    <source>
        <dbReference type="HAMAP-Rule" id="MF_01815"/>
    </source>
</evidence>
<evidence type="ECO:0000313" key="17">
    <source>
        <dbReference type="EMBL" id="MXQ52408.1"/>
    </source>
</evidence>
<dbReference type="InterPro" id="IPR013751">
    <property type="entry name" value="ACP_syn_III_N"/>
</dbReference>
<dbReference type="UniPathway" id="UPA00094"/>
<keyword evidence="8 14" id="KW-0275">Fatty acid biosynthesis</keyword>
<feature type="region of interest" description="ACP-binding" evidence="14">
    <location>
        <begin position="253"/>
        <end position="257"/>
    </location>
</feature>
<keyword evidence="6 14" id="KW-0276">Fatty acid metabolism</keyword>
<feature type="active site" evidence="14">
    <location>
        <position position="282"/>
    </location>
</feature>
<reference evidence="17 18" key="1">
    <citation type="submission" date="2019-12" db="EMBL/GenBank/DDBJ databases">
        <title>Whole-genome analyses of novel actinobacteria.</title>
        <authorList>
            <person name="Sahin N."/>
            <person name="Saygin H."/>
        </authorList>
    </citation>
    <scope>NUCLEOTIDE SEQUENCE [LARGE SCALE GENOMIC DNA]</scope>
    <source>
        <strain evidence="17 18">KC615</strain>
    </source>
</reference>
<comment type="function">
    <text evidence="14">Catalyzes the condensation reaction of fatty acid synthesis by the addition to an acyl acceptor of two carbons from malonyl-ACP. Catalyzes the first condensation reaction which initiates fatty acid synthesis and may therefore play a role in governing the total rate of fatty acid production. Possesses both acetoacetyl-ACP synthase and acetyl transacylase activities. Its substrate specificity determines the biosynthesis of branched-chain and/or straight-chain of fatty acids.</text>
</comment>
<keyword evidence="14" id="KW-0511">Multifunctional enzyme</keyword>
<evidence type="ECO:0000256" key="8">
    <source>
        <dbReference type="ARBA" id="ARBA00023160"/>
    </source>
</evidence>